<dbReference type="AlphaFoldDB" id="A0A316DVD7"/>
<evidence type="ECO:0000313" key="5">
    <source>
        <dbReference type="Proteomes" id="UP000651837"/>
    </source>
</evidence>
<dbReference type="Gene3D" id="3.30.1460.30">
    <property type="entry name" value="YgaC/TfoX-N like chaperone"/>
    <property type="match status" value="1"/>
</dbReference>
<dbReference type="Proteomes" id="UP000651837">
    <property type="component" value="Unassembled WGS sequence"/>
</dbReference>
<accession>A0A316DVD7</accession>
<reference evidence="2 5" key="2">
    <citation type="submission" date="2020-07" db="EMBL/GenBank/DDBJ databases">
        <title>The draft genome sequence of Maribacter polysiphoniae KCTC 22021.</title>
        <authorList>
            <person name="Mu L."/>
        </authorList>
    </citation>
    <scope>NUCLEOTIDE SEQUENCE [LARGE SCALE GENOMIC DNA]</scope>
    <source>
        <strain evidence="2 5">KCTC 22021</strain>
    </source>
</reference>
<evidence type="ECO:0000259" key="1">
    <source>
        <dbReference type="Pfam" id="PF04993"/>
    </source>
</evidence>
<dbReference type="OrthoDB" id="214902at2"/>
<proteinExistence type="predicted"/>
<dbReference type="EMBL" id="QGGQ01000009">
    <property type="protein sequence ID" value="PWK21935.1"/>
    <property type="molecule type" value="Genomic_DNA"/>
</dbReference>
<dbReference type="Proteomes" id="UP000245667">
    <property type="component" value="Unassembled WGS sequence"/>
</dbReference>
<sequence>MAYNEDLEKRLDYAFKLFPKDIAKEILKKKMFGGLAYLFKGKMTVGIIKENLMVRIVADKIDEIMKMEVVRPMDFAKRPMKEFVYVSSKGYTTEEELQNWIELGLEHARKKLKNTK</sequence>
<reference evidence="3 4" key="1">
    <citation type="submission" date="2018-05" db="EMBL/GenBank/DDBJ databases">
        <title>Genomic Encyclopedia of Archaeal and Bacterial Type Strains, Phase II (KMG-II): from individual species to whole genera.</title>
        <authorList>
            <person name="Goeker M."/>
        </authorList>
    </citation>
    <scope>NUCLEOTIDE SEQUENCE [LARGE SCALE GENOMIC DNA]</scope>
    <source>
        <strain evidence="3 4">DSM 23514</strain>
    </source>
</reference>
<name>A0A316DVD7_9FLAO</name>
<feature type="domain" description="TfoX N-terminal" evidence="1">
    <location>
        <begin position="24"/>
        <end position="108"/>
    </location>
</feature>
<protein>
    <submittedName>
        <fullName evidence="2">TfoX/Sxy family protein</fullName>
    </submittedName>
    <submittedName>
        <fullName evidence="3">TfoX/Sxy family transcriptional regulator of competence genes</fullName>
    </submittedName>
</protein>
<comment type="caution">
    <text evidence="3">The sequence shown here is derived from an EMBL/GenBank/DDBJ whole genome shotgun (WGS) entry which is preliminary data.</text>
</comment>
<evidence type="ECO:0000313" key="4">
    <source>
        <dbReference type="Proteomes" id="UP000245667"/>
    </source>
</evidence>
<evidence type="ECO:0000313" key="3">
    <source>
        <dbReference type="EMBL" id="PWK21935.1"/>
    </source>
</evidence>
<keyword evidence="5" id="KW-1185">Reference proteome</keyword>
<dbReference type="Pfam" id="PF04993">
    <property type="entry name" value="TfoX_N"/>
    <property type="match status" value="1"/>
</dbReference>
<evidence type="ECO:0000313" key="2">
    <source>
        <dbReference type="EMBL" id="MBD1262776.1"/>
    </source>
</evidence>
<dbReference type="InterPro" id="IPR007076">
    <property type="entry name" value="TfoX_N"/>
</dbReference>
<dbReference type="RefSeq" id="WP_109652941.1">
    <property type="nucleotide sequence ID" value="NZ_JACWLN010000013.1"/>
</dbReference>
<dbReference type="SUPFAM" id="SSF159894">
    <property type="entry name" value="YgaC/TfoX-N like"/>
    <property type="match status" value="1"/>
</dbReference>
<dbReference type="EMBL" id="JACWLN010000013">
    <property type="protein sequence ID" value="MBD1262776.1"/>
    <property type="molecule type" value="Genomic_DNA"/>
</dbReference>
<gene>
    <name evidence="2" type="ORF">HZY62_19420</name>
    <name evidence="3" type="ORF">LX92_03287</name>
</gene>
<organism evidence="3 4">
    <name type="scientific">Maribacter polysiphoniae</name>
    <dbReference type="NCBI Taxonomy" id="429344"/>
    <lineage>
        <taxon>Bacteria</taxon>
        <taxon>Pseudomonadati</taxon>
        <taxon>Bacteroidota</taxon>
        <taxon>Flavobacteriia</taxon>
        <taxon>Flavobacteriales</taxon>
        <taxon>Flavobacteriaceae</taxon>
        <taxon>Maribacter</taxon>
    </lineage>
</organism>